<name>A0ACB7TIX4_HYAAI</name>
<keyword evidence="2" id="KW-1185">Reference proteome</keyword>
<evidence type="ECO:0000313" key="2">
    <source>
        <dbReference type="Proteomes" id="UP000821845"/>
    </source>
</evidence>
<accession>A0ACB7TIX4</accession>
<dbReference type="EMBL" id="CM023481">
    <property type="protein sequence ID" value="KAH6947023.1"/>
    <property type="molecule type" value="Genomic_DNA"/>
</dbReference>
<protein>
    <submittedName>
        <fullName evidence="1">Uncharacterized protein</fullName>
    </submittedName>
</protein>
<evidence type="ECO:0000313" key="1">
    <source>
        <dbReference type="EMBL" id="KAH6947023.1"/>
    </source>
</evidence>
<reference evidence="1" key="1">
    <citation type="submission" date="2020-05" db="EMBL/GenBank/DDBJ databases">
        <title>Large-scale comparative analyses of tick genomes elucidate their genetic diversity and vector capacities.</title>
        <authorList>
            <person name="Jia N."/>
            <person name="Wang J."/>
            <person name="Shi W."/>
            <person name="Du L."/>
            <person name="Sun Y."/>
            <person name="Zhan W."/>
            <person name="Jiang J."/>
            <person name="Wang Q."/>
            <person name="Zhang B."/>
            <person name="Ji P."/>
            <person name="Sakyi L.B."/>
            <person name="Cui X."/>
            <person name="Yuan T."/>
            <person name="Jiang B."/>
            <person name="Yang W."/>
            <person name="Lam T.T.-Y."/>
            <person name="Chang Q."/>
            <person name="Ding S."/>
            <person name="Wang X."/>
            <person name="Zhu J."/>
            <person name="Ruan X."/>
            <person name="Zhao L."/>
            <person name="Wei J."/>
            <person name="Que T."/>
            <person name="Du C."/>
            <person name="Cheng J."/>
            <person name="Dai P."/>
            <person name="Han X."/>
            <person name="Huang E."/>
            <person name="Gao Y."/>
            <person name="Liu J."/>
            <person name="Shao H."/>
            <person name="Ye R."/>
            <person name="Li L."/>
            <person name="Wei W."/>
            <person name="Wang X."/>
            <person name="Wang C."/>
            <person name="Yang T."/>
            <person name="Huo Q."/>
            <person name="Li W."/>
            <person name="Guo W."/>
            <person name="Chen H."/>
            <person name="Zhou L."/>
            <person name="Ni X."/>
            <person name="Tian J."/>
            <person name="Zhou Y."/>
            <person name="Sheng Y."/>
            <person name="Liu T."/>
            <person name="Pan Y."/>
            <person name="Xia L."/>
            <person name="Li J."/>
            <person name="Zhao F."/>
            <person name="Cao W."/>
        </authorList>
    </citation>
    <scope>NUCLEOTIDE SEQUENCE</scope>
    <source>
        <strain evidence="1">Hyas-2018</strain>
    </source>
</reference>
<dbReference type="Proteomes" id="UP000821845">
    <property type="component" value="Chromosome 1"/>
</dbReference>
<sequence length="126" mass="13470">MAAALLKKKLQQLKLVLQQVVLQESDEDLVTTEELTTEELAASVSEKETISNDSALDPKGDDTSAPQPVTSGGAAADVAAVQMLPMYLSSEPNICAQLDNVEAAVMKCVIKKRKQGPSTTFFKSCK</sequence>
<organism evidence="1 2">
    <name type="scientific">Hyalomma asiaticum</name>
    <name type="common">Tick</name>
    <dbReference type="NCBI Taxonomy" id="266040"/>
    <lineage>
        <taxon>Eukaryota</taxon>
        <taxon>Metazoa</taxon>
        <taxon>Ecdysozoa</taxon>
        <taxon>Arthropoda</taxon>
        <taxon>Chelicerata</taxon>
        <taxon>Arachnida</taxon>
        <taxon>Acari</taxon>
        <taxon>Parasitiformes</taxon>
        <taxon>Ixodida</taxon>
        <taxon>Ixodoidea</taxon>
        <taxon>Ixodidae</taxon>
        <taxon>Hyalomminae</taxon>
        <taxon>Hyalomma</taxon>
    </lineage>
</organism>
<proteinExistence type="predicted"/>
<comment type="caution">
    <text evidence="1">The sequence shown here is derived from an EMBL/GenBank/DDBJ whole genome shotgun (WGS) entry which is preliminary data.</text>
</comment>
<gene>
    <name evidence="1" type="ORF">HPB50_016725</name>
</gene>